<evidence type="ECO:0000256" key="6">
    <source>
        <dbReference type="ARBA" id="ARBA00022840"/>
    </source>
</evidence>
<dbReference type="EMBL" id="RXNR01000023">
    <property type="protein sequence ID" value="RTQ93096.1"/>
    <property type="molecule type" value="Genomic_DNA"/>
</dbReference>
<dbReference type="AlphaFoldDB" id="A0A3S0QVM0"/>
<dbReference type="Gene3D" id="2.40.30.30">
    <property type="entry name" value="Riboflavin kinase-like"/>
    <property type="match status" value="1"/>
</dbReference>
<proteinExistence type="predicted"/>
<comment type="caution">
    <text evidence="9">The sequence shown here is derived from an EMBL/GenBank/DDBJ whole genome shotgun (WGS) entry which is preliminary data.</text>
</comment>
<dbReference type="InterPro" id="IPR023465">
    <property type="entry name" value="Riboflavin_kinase_dom_sf"/>
</dbReference>
<keyword evidence="4" id="KW-0808">Transferase</keyword>
<dbReference type="PANTHER" id="PTHR22749:SF6">
    <property type="entry name" value="RIBOFLAVIN KINASE"/>
    <property type="match status" value="1"/>
</dbReference>
<dbReference type="EC" id="2.7.1.26" evidence="1"/>
<dbReference type="Proteomes" id="UP000276349">
    <property type="component" value="Unassembled WGS sequence"/>
</dbReference>
<dbReference type="InterPro" id="IPR023468">
    <property type="entry name" value="Riboflavin_kinase"/>
</dbReference>
<accession>A0A3S0QVM0</accession>
<evidence type="ECO:0000313" key="9">
    <source>
        <dbReference type="EMBL" id="RTQ93096.1"/>
    </source>
</evidence>
<evidence type="ECO:0000256" key="3">
    <source>
        <dbReference type="ARBA" id="ARBA00022643"/>
    </source>
</evidence>
<evidence type="ECO:0000313" key="10">
    <source>
        <dbReference type="Proteomes" id="UP000276349"/>
    </source>
</evidence>
<dbReference type="GO" id="GO:0008531">
    <property type="term" value="F:riboflavin kinase activity"/>
    <property type="evidence" value="ECO:0007669"/>
    <property type="project" value="UniProtKB-EC"/>
</dbReference>
<keyword evidence="6" id="KW-0067">ATP-binding</keyword>
<keyword evidence="10" id="KW-1185">Reference proteome</keyword>
<keyword evidence="2" id="KW-0285">Flavoprotein</keyword>
<dbReference type="SUPFAM" id="SSF82114">
    <property type="entry name" value="Riboflavin kinase-like"/>
    <property type="match status" value="1"/>
</dbReference>
<evidence type="ECO:0000256" key="2">
    <source>
        <dbReference type="ARBA" id="ARBA00022630"/>
    </source>
</evidence>
<dbReference type="GO" id="GO:0005524">
    <property type="term" value="F:ATP binding"/>
    <property type="evidence" value="ECO:0007669"/>
    <property type="project" value="UniProtKB-KW"/>
</dbReference>
<dbReference type="GO" id="GO:0009231">
    <property type="term" value="P:riboflavin biosynthetic process"/>
    <property type="evidence" value="ECO:0007669"/>
    <property type="project" value="InterPro"/>
</dbReference>
<protein>
    <recommendedName>
        <fullName evidence="1">riboflavin kinase</fullName>
        <ecNumber evidence="1">2.7.1.26</ecNumber>
    </recommendedName>
</protein>
<keyword evidence="3" id="KW-0288">FMN</keyword>
<evidence type="ECO:0000256" key="1">
    <source>
        <dbReference type="ARBA" id="ARBA00012105"/>
    </source>
</evidence>
<dbReference type="Pfam" id="PF01687">
    <property type="entry name" value="Flavokinase"/>
    <property type="match status" value="1"/>
</dbReference>
<comment type="catalytic activity">
    <reaction evidence="7">
        <text>riboflavin + ATP = FMN + ADP + H(+)</text>
        <dbReference type="Rhea" id="RHEA:14357"/>
        <dbReference type="ChEBI" id="CHEBI:15378"/>
        <dbReference type="ChEBI" id="CHEBI:30616"/>
        <dbReference type="ChEBI" id="CHEBI:57986"/>
        <dbReference type="ChEBI" id="CHEBI:58210"/>
        <dbReference type="ChEBI" id="CHEBI:456216"/>
        <dbReference type="EC" id="2.7.1.26"/>
    </reaction>
</comment>
<sequence length="142" mass="16714">MRFHGEGGIDSLRQLNNPIILGRVEKGKQLGRTIGFPTANLKLYDDVELKNGVYGVYVYHYVNKYLGILNVGTRPTFNDGDSKTFEVHILNFHQHIYDENITVELLFYIRKEIKFPHVQDLIRQIHEDTFYARKKFRELKSK</sequence>
<keyword evidence="5" id="KW-0547">Nucleotide-binding</keyword>
<feature type="domain" description="Riboflavin kinase" evidence="8">
    <location>
        <begin position="20"/>
        <end position="137"/>
    </location>
</feature>
<dbReference type="GO" id="GO:0009398">
    <property type="term" value="P:FMN biosynthetic process"/>
    <property type="evidence" value="ECO:0007669"/>
    <property type="project" value="TreeGrafter"/>
</dbReference>
<gene>
    <name evidence="9" type="ORF">EKG35_09775</name>
</gene>
<dbReference type="SMART" id="SM00904">
    <property type="entry name" value="Flavokinase"/>
    <property type="match status" value="1"/>
</dbReference>
<evidence type="ECO:0000256" key="4">
    <source>
        <dbReference type="ARBA" id="ARBA00022679"/>
    </source>
</evidence>
<evidence type="ECO:0000256" key="7">
    <source>
        <dbReference type="ARBA" id="ARBA00047880"/>
    </source>
</evidence>
<dbReference type="PANTHER" id="PTHR22749">
    <property type="entry name" value="RIBOFLAVIN KINASE/FMN ADENYLYLTRANSFERASE"/>
    <property type="match status" value="1"/>
</dbReference>
<evidence type="ECO:0000259" key="8">
    <source>
        <dbReference type="SMART" id="SM00904"/>
    </source>
</evidence>
<dbReference type="OrthoDB" id="9803667at2"/>
<name>A0A3S0QVM0_9BACI</name>
<dbReference type="InterPro" id="IPR015865">
    <property type="entry name" value="Riboflavin_kinase_bac/euk"/>
</dbReference>
<organism evidence="9 10">
    <name type="scientific">Lysinibacillus telephonicus</name>
    <dbReference type="NCBI Taxonomy" id="1714840"/>
    <lineage>
        <taxon>Bacteria</taxon>
        <taxon>Bacillati</taxon>
        <taxon>Bacillota</taxon>
        <taxon>Bacilli</taxon>
        <taxon>Bacillales</taxon>
        <taxon>Bacillaceae</taxon>
        <taxon>Lysinibacillus</taxon>
    </lineage>
</organism>
<evidence type="ECO:0000256" key="5">
    <source>
        <dbReference type="ARBA" id="ARBA00022741"/>
    </source>
</evidence>
<reference evidence="9 10" key="1">
    <citation type="submission" date="2018-12" db="EMBL/GenBank/DDBJ databases">
        <authorList>
            <person name="Yu L."/>
        </authorList>
    </citation>
    <scope>NUCLEOTIDE SEQUENCE [LARGE SCALE GENOMIC DNA]</scope>
    <source>
        <strain evidence="9 10">S5H2222</strain>
    </source>
</reference>